<evidence type="ECO:0000256" key="1">
    <source>
        <dbReference type="SAM" id="Phobius"/>
    </source>
</evidence>
<sequence length="142" mass="15536">MAKNEISHLGKIVEITPELTTVEIISSSACSACHAKGVCGVSEEKVKLIGVPTDPYSLREVGDEVQVVLKRSMGLKAVWLSYVIPLLILMILILSLSSVTVHELYVGLISVGAVALYYLVIYLLRDRLAKDFVFYIKDAPGK</sequence>
<feature type="transmembrane region" description="Helical" evidence="1">
    <location>
        <begin position="104"/>
        <end position="124"/>
    </location>
</feature>
<accession>A0A9D9HDK4</accession>
<dbReference type="PANTHER" id="PTHR35867">
    <property type="entry name" value="PROTEIN RSEC"/>
    <property type="match status" value="1"/>
</dbReference>
<organism evidence="2 3">
    <name type="scientific">Candidatus Cryptobacteroides merdavium</name>
    <dbReference type="NCBI Taxonomy" id="2840769"/>
    <lineage>
        <taxon>Bacteria</taxon>
        <taxon>Pseudomonadati</taxon>
        <taxon>Bacteroidota</taxon>
        <taxon>Bacteroidia</taxon>
        <taxon>Bacteroidales</taxon>
        <taxon>Candidatus Cryptobacteroides</taxon>
    </lineage>
</organism>
<proteinExistence type="predicted"/>
<dbReference type="EMBL" id="JADIMO010000114">
    <property type="protein sequence ID" value="MBO8445817.1"/>
    <property type="molecule type" value="Genomic_DNA"/>
</dbReference>
<keyword evidence="1" id="KW-1133">Transmembrane helix</keyword>
<dbReference type="InterPro" id="IPR007359">
    <property type="entry name" value="SigmaE_reg_RseC_MucC"/>
</dbReference>
<gene>
    <name evidence="2" type="ORF">IAC23_09055</name>
</gene>
<feature type="transmembrane region" description="Helical" evidence="1">
    <location>
        <begin position="79"/>
        <end position="98"/>
    </location>
</feature>
<dbReference type="PANTHER" id="PTHR35867:SF1">
    <property type="entry name" value="PROTEIN RSEC"/>
    <property type="match status" value="1"/>
</dbReference>
<dbReference type="AlphaFoldDB" id="A0A9D9HDK4"/>
<evidence type="ECO:0000313" key="2">
    <source>
        <dbReference type="EMBL" id="MBO8445817.1"/>
    </source>
</evidence>
<dbReference type="Proteomes" id="UP000823619">
    <property type="component" value="Unassembled WGS sequence"/>
</dbReference>
<reference evidence="2" key="2">
    <citation type="journal article" date="2021" name="PeerJ">
        <title>Extensive microbial diversity within the chicken gut microbiome revealed by metagenomics and culture.</title>
        <authorList>
            <person name="Gilroy R."/>
            <person name="Ravi A."/>
            <person name="Getino M."/>
            <person name="Pursley I."/>
            <person name="Horton D.L."/>
            <person name="Alikhan N.F."/>
            <person name="Baker D."/>
            <person name="Gharbi K."/>
            <person name="Hall N."/>
            <person name="Watson M."/>
            <person name="Adriaenssens E.M."/>
            <person name="Foster-Nyarko E."/>
            <person name="Jarju S."/>
            <person name="Secka A."/>
            <person name="Antonio M."/>
            <person name="Oren A."/>
            <person name="Chaudhuri R.R."/>
            <person name="La Ragione R."/>
            <person name="Hildebrand F."/>
            <person name="Pallen M.J."/>
        </authorList>
    </citation>
    <scope>NUCLEOTIDE SEQUENCE</scope>
    <source>
        <strain evidence="2">D5-748</strain>
    </source>
</reference>
<comment type="caution">
    <text evidence="2">The sequence shown here is derived from an EMBL/GenBank/DDBJ whole genome shotgun (WGS) entry which is preliminary data.</text>
</comment>
<keyword evidence="1" id="KW-0812">Transmembrane</keyword>
<name>A0A9D9HDK4_9BACT</name>
<keyword evidence="1" id="KW-0472">Membrane</keyword>
<dbReference type="Pfam" id="PF04246">
    <property type="entry name" value="RseC_MucC"/>
    <property type="match status" value="1"/>
</dbReference>
<protein>
    <submittedName>
        <fullName evidence="2">SoxR reducing system RseC family protein</fullName>
    </submittedName>
</protein>
<reference evidence="2" key="1">
    <citation type="submission" date="2020-10" db="EMBL/GenBank/DDBJ databases">
        <authorList>
            <person name="Gilroy R."/>
        </authorList>
    </citation>
    <scope>NUCLEOTIDE SEQUENCE</scope>
    <source>
        <strain evidence="2">D5-748</strain>
    </source>
</reference>
<evidence type="ECO:0000313" key="3">
    <source>
        <dbReference type="Proteomes" id="UP000823619"/>
    </source>
</evidence>